<dbReference type="SMART" id="SM00249">
    <property type="entry name" value="PHD"/>
    <property type="match status" value="3"/>
</dbReference>
<keyword evidence="1" id="KW-0479">Metal-binding</keyword>
<comment type="caution">
    <text evidence="9">The sequence shown here is derived from an EMBL/GenBank/DDBJ whole genome shotgun (WGS) entry which is preliminary data.</text>
</comment>
<dbReference type="AlphaFoldDB" id="A0A2G8KZP5"/>
<name>A0A2G8KZP5_STIJA</name>
<proteinExistence type="predicted"/>
<dbReference type="Proteomes" id="UP000230750">
    <property type="component" value="Unassembled WGS sequence"/>
</dbReference>
<organism evidence="9 10">
    <name type="scientific">Stichopus japonicus</name>
    <name type="common">Sea cucumber</name>
    <dbReference type="NCBI Taxonomy" id="307972"/>
    <lineage>
        <taxon>Eukaryota</taxon>
        <taxon>Metazoa</taxon>
        <taxon>Echinodermata</taxon>
        <taxon>Eleutherozoa</taxon>
        <taxon>Echinozoa</taxon>
        <taxon>Holothuroidea</taxon>
        <taxon>Aspidochirotacea</taxon>
        <taxon>Aspidochirotida</taxon>
        <taxon>Stichopodidae</taxon>
        <taxon>Apostichopus</taxon>
    </lineage>
</organism>
<feature type="region of interest" description="Disordered" evidence="7">
    <location>
        <begin position="423"/>
        <end position="533"/>
    </location>
</feature>
<keyword evidence="5" id="KW-0804">Transcription</keyword>
<dbReference type="EMBL" id="MRZV01000287">
    <property type="protein sequence ID" value="PIK53442.1"/>
    <property type="molecule type" value="Genomic_DNA"/>
</dbReference>
<dbReference type="GO" id="GO:0008270">
    <property type="term" value="F:zinc ion binding"/>
    <property type="evidence" value="ECO:0007669"/>
    <property type="project" value="UniProtKB-KW"/>
</dbReference>
<keyword evidence="4" id="KW-0805">Transcription regulation</keyword>
<keyword evidence="2 6" id="KW-0863">Zinc-finger</keyword>
<dbReference type="InterPro" id="IPR013083">
    <property type="entry name" value="Znf_RING/FYVE/PHD"/>
</dbReference>
<dbReference type="PANTHER" id="PTHR45838">
    <property type="entry name" value="HISTONE-LYSINE-N-METHYLTRANSFERASE 2 KMT2 FAMILY MEMBER"/>
    <property type="match status" value="1"/>
</dbReference>
<dbReference type="GO" id="GO:0042800">
    <property type="term" value="F:histone H3K4 methyltransferase activity"/>
    <property type="evidence" value="ECO:0007669"/>
    <property type="project" value="TreeGrafter"/>
</dbReference>
<protein>
    <recommendedName>
        <fullName evidence="8">PHD-type domain-containing protein</fullName>
    </recommendedName>
</protein>
<evidence type="ECO:0000313" key="10">
    <source>
        <dbReference type="Proteomes" id="UP000230750"/>
    </source>
</evidence>
<dbReference type="InterPro" id="IPR019787">
    <property type="entry name" value="Znf_PHD-finger"/>
</dbReference>
<keyword evidence="3" id="KW-0862">Zinc</keyword>
<dbReference type="OrthoDB" id="10070628at2759"/>
<feature type="compositionally biased region" description="Basic and acidic residues" evidence="7">
    <location>
        <begin position="511"/>
        <end position="533"/>
    </location>
</feature>
<evidence type="ECO:0000256" key="7">
    <source>
        <dbReference type="SAM" id="MobiDB-lite"/>
    </source>
</evidence>
<evidence type="ECO:0000256" key="3">
    <source>
        <dbReference type="ARBA" id="ARBA00022833"/>
    </source>
</evidence>
<dbReference type="InterPro" id="IPR001965">
    <property type="entry name" value="Znf_PHD"/>
</dbReference>
<dbReference type="SUPFAM" id="SSF57903">
    <property type="entry name" value="FYVE/PHD zinc finger"/>
    <property type="match status" value="3"/>
</dbReference>
<evidence type="ECO:0000259" key="8">
    <source>
        <dbReference type="PROSITE" id="PS50016"/>
    </source>
</evidence>
<gene>
    <name evidence="9" type="ORF">BSL78_09672</name>
</gene>
<dbReference type="PROSITE" id="PS50016">
    <property type="entry name" value="ZF_PHD_2"/>
    <property type="match status" value="3"/>
</dbReference>
<feature type="domain" description="PHD-type" evidence="8">
    <location>
        <begin position="182"/>
        <end position="234"/>
    </location>
</feature>
<dbReference type="CDD" id="cd15508">
    <property type="entry name" value="PHD3_KMT2A_like"/>
    <property type="match status" value="1"/>
</dbReference>
<sequence length="573" mass="64266">MLLHTCTLPAYPHIINVTPKVQCAGACADESVVVEWLRQLTGNLRFAGSSPGQIMTLCAWTRHLISIASHKPCALLGTCEITCKYSCVTRSVADVAIDRRPITRLAVSASSVQVKSNTPQNKPKGSVLTTTVATFQRPQMEIIPPKKPEKHLIKINFLENFEMDVLWRQGVSLISSEPFIPRIVCFLCGSLGKHDLLYCNVCCEGFHEFCLEGEDHPLENENRENWCCRNCKVCNVCGRQNKLLTCDKCHTCYHAECLGPNYPTKKSKRRRIWICSRCVKCRSCGSTSPGKDPKASWSSDFSLCEECAALFRLGNYCPICRQCYEADDFESKMMQCGQCNVWVHSKCENLTDDLYNILTDLPDTIPYLCEGCEPDRPAPWQIEIEEELQAGFTNVMKTMFACKMAGHLIWPHRKFRYLGASKKPALPGRSPSPSSSDSSIIRYTPEPPMSEATDSESPEASNTLPRTHLGLDKKHPSDESNVEDKRTREERDMGRVCGAEGGADGVSNVNDKIDRDIPGGNTSKEESIRSEVDRLDRLDNDACKDIGDDDKLNTVKKEMEKCQKNEKLGPRRM</sequence>
<evidence type="ECO:0000256" key="1">
    <source>
        <dbReference type="ARBA" id="ARBA00022723"/>
    </source>
</evidence>
<dbReference type="CDD" id="cd15506">
    <property type="entry name" value="PHD1_KMT2A_like"/>
    <property type="match status" value="1"/>
</dbReference>
<dbReference type="Pfam" id="PF00628">
    <property type="entry name" value="PHD"/>
    <property type="match status" value="2"/>
</dbReference>
<dbReference type="Gene3D" id="3.30.40.10">
    <property type="entry name" value="Zinc/RING finger domain, C3HC4 (zinc finger)"/>
    <property type="match status" value="3"/>
</dbReference>
<dbReference type="PANTHER" id="PTHR45838:SF4">
    <property type="entry name" value="HISTONE-LYSINE N-METHYLTRANSFERASE TRITHORAX"/>
    <property type="match status" value="1"/>
</dbReference>
<feature type="domain" description="PHD-type" evidence="8">
    <location>
        <begin position="314"/>
        <end position="375"/>
    </location>
</feature>
<reference evidence="9 10" key="1">
    <citation type="journal article" date="2017" name="PLoS Biol.">
        <title>The sea cucumber genome provides insights into morphological evolution and visceral regeneration.</title>
        <authorList>
            <person name="Zhang X."/>
            <person name="Sun L."/>
            <person name="Yuan J."/>
            <person name="Sun Y."/>
            <person name="Gao Y."/>
            <person name="Zhang L."/>
            <person name="Li S."/>
            <person name="Dai H."/>
            <person name="Hamel J.F."/>
            <person name="Liu C."/>
            <person name="Yu Y."/>
            <person name="Liu S."/>
            <person name="Lin W."/>
            <person name="Guo K."/>
            <person name="Jin S."/>
            <person name="Xu P."/>
            <person name="Storey K.B."/>
            <person name="Huan P."/>
            <person name="Zhang T."/>
            <person name="Zhou Y."/>
            <person name="Zhang J."/>
            <person name="Lin C."/>
            <person name="Li X."/>
            <person name="Xing L."/>
            <person name="Huo D."/>
            <person name="Sun M."/>
            <person name="Wang L."/>
            <person name="Mercier A."/>
            <person name="Li F."/>
            <person name="Yang H."/>
            <person name="Xiang J."/>
        </authorList>
    </citation>
    <scope>NUCLEOTIDE SEQUENCE [LARGE SCALE GENOMIC DNA]</scope>
    <source>
        <strain evidence="9">Shaxun</strain>
        <tissue evidence="9">Muscle</tissue>
    </source>
</reference>
<feature type="domain" description="PHD-type" evidence="8">
    <location>
        <begin position="231"/>
        <end position="281"/>
    </location>
</feature>
<dbReference type="STRING" id="307972.A0A2G8KZP5"/>
<evidence type="ECO:0000256" key="4">
    <source>
        <dbReference type="ARBA" id="ARBA00023015"/>
    </source>
</evidence>
<dbReference type="GO" id="GO:0035097">
    <property type="term" value="C:histone methyltransferase complex"/>
    <property type="evidence" value="ECO:0007669"/>
    <property type="project" value="TreeGrafter"/>
</dbReference>
<keyword evidence="10" id="KW-1185">Reference proteome</keyword>
<evidence type="ECO:0000313" key="9">
    <source>
        <dbReference type="EMBL" id="PIK53442.1"/>
    </source>
</evidence>
<feature type="compositionally biased region" description="Basic and acidic residues" evidence="7">
    <location>
        <begin position="469"/>
        <end position="494"/>
    </location>
</feature>
<accession>A0A2G8KZP5</accession>
<dbReference type="GO" id="GO:0045893">
    <property type="term" value="P:positive regulation of DNA-templated transcription"/>
    <property type="evidence" value="ECO:0007669"/>
    <property type="project" value="TreeGrafter"/>
</dbReference>
<evidence type="ECO:0000256" key="2">
    <source>
        <dbReference type="ARBA" id="ARBA00022771"/>
    </source>
</evidence>
<evidence type="ECO:0000256" key="5">
    <source>
        <dbReference type="ARBA" id="ARBA00023163"/>
    </source>
</evidence>
<evidence type="ECO:0000256" key="6">
    <source>
        <dbReference type="PROSITE-ProRule" id="PRU00146"/>
    </source>
</evidence>
<dbReference type="InterPro" id="IPR011011">
    <property type="entry name" value="Znf_FYVE_PHD"/>
</dbReference>